<organism evidence="3 4">
    <name type="scientific">Labeo rohita</name>
    <name type="common">Indian major carp</name>
    <name type="synonym">Cyprinus rohita</name>
    <dbReference type="NCBI Taxonomy" id="84645"/>
    <lineage>
        <taxon>Eukaryota</taxon>
        <taxon>Metazoa</taxon>
        <taxon>Chordata</taxon>
        <taxon>Craniata</taxon>
        <taxon>Vertebrata</taxon>
        <taxon>Euteleostomi</taxon>
        <taxon>Actinopterygii</taxon>
        <taxon>Neopterygii</taxon>
        <taxon>Teleostei</taxon>
        <taxon>Ostariophysi</taxon>
        <taxon>Cypriniformes</taxon>
        <taxon>Cyprinidae</taxon>
        <taxon>Labeoninae</taxon>
        <taxon>Labeonini</taxon>
        <taxon>Labeo</taxon>
    </lineage>
</organism>
<dbReference type="PROSITE" id="PS50158">
    <property type="entry name" value="ZF_CCHC"/>
    <property type="match status" value="1"/>
</dbReference>
<protein>
    <submittedName>
        <fullName evidence="3">Transposon TX1 uncharacterized 82 kDa protein</fullName>
    </submittedName>
</protein>
<proteinExistence type="predicted"/>
<dbReference type="Proteomes" id="UP000830375">
    <property type="component" value="Unassembled WGS sequence"/>
</dbReference>
<evidence type="ECO:0000313" key="4">
    <source>
        <dbReference type="Proteomes" id="UP000830375"/>
    </source>
</evidence>
<reference evidence="3 4" key="1">
    <citation type="submission" date="2022-01" db="EMBL/GenBank/DDBJ databases">
        <title>A high-quality chromosome-level genome assembly of rohu carp, Labeo rohita.</title>
        <authorList>
            <person name="Arick M.A. II"/>
            <person name="Hsu C.-Y."/>
            <person name="Magbanua Z."/>
            <person name="Pechanova O."/>
            <person name="Grover C."/>
            <person name="Miller E."/>
            <person name="Thrash A."/>
            <person name="Ezzel L."/>
            <person name="Alam S."/>
            <person name="Benzie J."/>
            <person name="Hamilton M."/>
            <person name="Karsi A."/>
            <person name="Lawrence M.L."/>
            <person name="Peterson D.G."/>
        </authorList>
    </citation>
    <scope>NUCLEOTIDE SEQUENCE [LARGE SCALE GENOMIC DNA]</scope>
    <source>
        <strain evidence="4">BAU-BD-2019</strain>
        <tissue evidence="3">Blood</tissue>
    </source>
</reference>
<evidence type="ECO:0000313" key="3">
    <source>
        <dbReference type="EMBL" id="KAI2646227.1"/>
    </source>
</evidence>
<dbReference type="EMBL" id="JACTAM010001654">
    <property type="protein sequence ID" value="KAI2646227.1"/>
    <property type="molecule type" value="Genomic_DNA"/>
</dbReference>
<dbReference type="SUPFAM" id="SSF57756">
    <property type="entry name" value="Retrovirus zinc finger-like domains"/>
    <property type="match status" value="1"/>
</dbReference>
<comment type="caution">
    <text evidence="3">The sequence shown here is derived from an EMBL/GenBank/DDBJ whole genome shotgun (WGS) entry which is preliminary data.</text>
</comment>
<keyword evidence="1" id="KW-0479">Metal-binding</keyword>
<dbReference type="InterPro" id="IPR036875">
    <property type="entry name" value="Znf_CCHC_sf"/>
</dbReference>
<evidence type="ECO:0000259" key="2">
    <source>
        <dbReference type="PROSITE" id="PS50158"/>
    </source>
</evidence>
<feature type="domain" description="CCHC-type" evidence="2">
    <location>
        <begin position="169"/>
        <end position="184"/>
    </location>
</feature>
<keyword evidence="4" id="KW-1185">Reference proteome</keyword>
<gene>
    <name evidence="3" type="ORF">H4Q32_028931</name>
</gene>
<accession>A0ABQ8L8G3</accession>
<dbReference type="InterPro" id="IPR001878">
    <property type="entry name" value="Znf_CCHC"/>
</dbReference>
<keyword evidence="1" id="KW-0863">Zinc-finger</keyword>
<sequence>MASLTPPVSLRHGVRCVTPNGVNVEEVLLAVGEEIGYQNISSASRMNKAVVVFVKEENQVNRLISSGIVVSGDFITVSPLVAPTIKVTVSNVPPFIQNQEIERELLRYGKLASAIKTVPLGCKHEVLKHVMSFRRQVFMFLNEQELDVSFRVWHEGRAYMVYANTGNIKCFECGDIGHKRLACPHKVQAVEKDGRHNEEVAVNDVENVQLVDVVDNEVQEVKELVEENEAQGAEEVVELMEENDSRTDSVILNDEKLETVVKNSEDVENFRPTTSGESGAGKDEIEDNCNEEMRDEDVLSEISDIGSQVMEDTYSLEEINEFLDTTFGKTVDVKEFFPDVEKFIGSVLLLQKTMSYEALDKKKRFRLKKMLTKLRRSKVKTSKK</sequence>
<evidence type="ECO:0000256" key="1">
    <source>
        <dbReference type="PROSITE-ProRule" id="PRU00047"/>
    </source>
</evidence>
<keyword evidence="1" id="KW-0862">Zinc</keyword>
<name>A0ABQ8L8G3_LABRO</name>